<sequence length="113" mass="12502">MRAYIAMTLIATGLLAGCAPTEQQYDATVTMLQGSARARTEVQNMCVKRMSATDAAWHRNAAIVMNVSDKDAPRVACSRYLKALVSGRATYQDTVDLSNRRYTPKLVKIFQGR</sequence>
<feature type="signal peptide" evidence="1">
    <location>
        <begin position="1"/>
        <end position="18"/>
    </location>
</feature>
<feature type="chain" id="PRO_5045087788" description="Lipoprotein" evidence="1">
    <location>
        <begin position="19"/>
        <end position="113"/>
    </location>
</feature>
<dbReference type="EMBL" id="JADBEC010000001">
    <property type="protein sequence ID" value="MBE1506508.1"/>
    <property type="molecule type" value="Genomic_DNA"/>
</dbReference>
<dbReference type="PROSITE" id="PS51257">
    <property type="entry name" value="PROKAR_LIPOPROTEIN"/>
    <property type="match status" value="1"/>
</dbReference>
<protein>
    <recommendedName>
        <fullName evidence="4">Lipoprotein</fullName>
    </recommendedName>
</protein>
<evidence type="ECO:0000313" key="3">
    <source>
        <dbReference type="Proteomes" id="UP000620262"/>
    </source>
</evidence>
<accession>A0ABR9ITJ0</accession>
<dbReference type="RefSeq" id="WP_192730201.1">
    <property type="nucleotide sequence ID" value="NZ_BAAAVL010000013.1"/>
</dbReference>
<comment type="caution">
    <text evidence="2">The sequence shown here is derived from an EMBL/GenBank/DDBJ whole genome shotgun (WGS) entry which is preliminary data.</text>
</comment>
<dbReference type="Proteomes" id="UP000620262">
    <property type="component" value="Unassembled WGS sequence"/>
</dbReference>
<keyword evidence="3" id="KW-1185">Reference proteome</keyword>
<reference evidence="2 3" key="1">
    <citation type="submission" date="2020-10" db="EMBL/GenBank/DDBJ databases">
        <title>Sequencing the genomes of 1000 actinobacteria strains.</title>
        <authorList>
            <person name="Klenk H.-P."/>
        </authorList>
    </citation>
    <scope>NUCLEOTIDE SEQUENCE [LARGE SCALE GENOMIC DNA]</scope>
    <source>
        <strain evidence="2 3">DSM 7307</strain>
    </source>
</reference>
<evidence type="ECO:0000313" key="2">
    <source>
        <dbReference type="EMBL" id="MBE1506508.1"/>
    </source>
</evidence>
<organism evidence="2 3">
    <name type="scientific">Rhizobium viscosum</name>
    <name type="common">Arthrobacter viscosus</name>
    <dbReference type="NCBI Taxonomy" id="1673"/>
    <lineage>
        <taxon>Bacteria</taxon>
        <taxon>Pseudomonadati</taxon>
        <taxon>Pseudomonadota</taxon>
        <taxon>Alphaproteobacteria</taxon>
        <taxon>Hyphomicrobiales</taxon>
        <taxon>Rhizobiaceae</taxon>
        <taxon>Rhizobium/Agrobacterium group</taxon>
        <taxon>Rhizobium</taxon>
    </lineage>
</organism>
<gene>
    <name evidence="2" type="ORF">H4W29_003689</name>
</gene>
<keyword evidence="1" id="KW-0732">Signal</keyword>
<evidence type="ECO:0008006" key="4">
    <source>
        <dbReference type="Google" id="ProtNLM"/>
    </source>
</evidence>
<name>A0ABR9ITJ0_RHIVS</name>
<proteinExistence type="predicted"/>
<evidence type="ECO:0000256" key="1">
    <source>
        <dbReference type="SAM" id="SignalP"/>
    </source>
</evidence>